<comment type="caution">
    <text evidence="1">The sequence shown here is derived from an EMBL/GenBank/DDBJ whole genome shotgun (WGS) entry which is preliminary data.</text>
</comment>
<accession>A0ABW5M8D4</accession>
<sequence>MSIQSKFTSRQRQLVPLQPIPADKKPYIVRDMPDTIVYLTPDQAANRFDLIPQSKPLPVSDEITSVDWVESERW</sequence>
<gene>
    <name evidence="1" type="ORF">ACFSUS_21485</name>
</gene>
<evidence type="ECO:0000313" key="2">
    <source>
        <dbReference type="Proteomes" id="UP001597469"/>
    </source>
</evidence>
<evidence type="ECO:0008006" key="3">
    <source>
        <dbReference type="Google" id="ProtNLM"/>
    </source>
</evidence>
<proteinExistence type="predicted"/>
<dbReference type="Proteomes" id="UP001597469">
    <property type="component" value="Unassembled WGS sequence"/>
</dbReference>
<dbReference type="RefSeq" id="WP_381525827.1">
    <property type="nucleotide sequence ID" value="NZ_JBHULN010000016.1"/>
</dbReference>
<reference evidence="2" key="1">
    <citation type="journal article" date="2019" name="Int. J. Syst. Evol. Microbiol.">
        <title>The Global Catalogue of Microorganisms (GCM) 10K type strain sequencing project: providing services to taxonomists for standard genome sequencing and annotation.</title>
        <authorList>
            <consortium name="The Broad Institute Genomics Platform"/>
            <consortium name="The Broad Institute Genome Sequencing Center for Infectious Disease"/>
            <person name="Wu L."/>
            <person name="Ma J."/>
        </authorList>
    </citation>
    <scope>NUCLEOTIDE SEQUENCE [LARGE SCALE GENOMIC DNA]</scope>
    <source>
        <strain evidence="2">KCTC 42805</strain>
    </source>
</reference>
<protein>
    <recommendedName>
        <fullName evidence="3">Prevent-host-death protein</fullName>
    </recommendedName>
</protein>
<organism evidence="1 2">
    <name type="scientific">Spirosoma soli</name>
    <dbReference type="NCBI Taxonomy" id="1770529"/>
    <lineage>
        <taxon>Bacteria</taxon>
        <taxon>Pseudomonadati</taxon>
        <taxon>Bacteroidota</taxon>
        <taxon>Cytophagia</taxon>
        <taxon>Cytophagales</taxon>
        <taxon>Cytophagaceae</taxon>
        <taxon>Spirosoma</taxon>
    </lineage>
</organism>
<dbReference type="EMBL" id="JBHULN010000016">
    <property type="protein sequence ID" value="MFD2573230.1"/>
    <property type="molecule type" value="Genomic_DNA"/>
</dbReference>
<evidence type="ECO:0000313" key="1">
    <source>
        <dbReference type="EMBL" id="MFD2573230.1"/>
    </source>
</evidence>
<name>A0ABW5M8D4_9BACT</name>
<keyword evidence="2" id="KW-1185">Reference proteome</keyword>